<proteinExistence type="predicted"/>
<gene>
    <name evidence="1" type="ORF">BaRGS_00019514</name>
</gene>
<sequence>MFRSASKQGRACLTLPTKKAVYKSEKSSTTYGLSDFLFLSSIFLSSAFFKFNLAPRDFQSDWMLYLCLNHVGQDCRIGCPAKILLHHDTRPLTCLVTTDGRMHAGFHAVTVSELYRTYCHHKQLDLKLELRLTVLAASGFNPRGNHFTTSN</sequence>
<dbReference type="Proteomes" id="UP001519460">
    <property type="component" value="Unassembled WGS sequence"/>
</dbReference>
<comment type="caution">
    <text evidence="1">The sequence shown here is derived from an EMBL/GenBank/DDBJ whole genome shotgun (WGS) entry which is preliminary data.</text>
</comment>
<dbReference type="EMBL" id="JACVVK020000140">
    <property type="protein sequence ID" value="KAK7489262.1"/>
    <property type="molecule type" value="Genomic_DNA"/>
</dbReference>
<reference evidence="1 2" key="1">
    <citation type="journal article" date="2023" name="Sci. Data">
        <title>Genome assembly of the Korean intertidal mud-creeper Batillaria attramentaria.</title>
        <authorList>
            <person name="Patra A.K."/>
            <person name="Ho P.T."/>
            <person name="Jun S."/>
            <person name="Lee S.J."/>
            <person name="Kim Y."/>
            <person name="Won Y.J."/>
        </authorList>
    </citation>
    <scope>NUCLEOTIDE SEQUENCE [LARGE SCALE GENOMIC DNA]</scope>
    <source>
        <strain evidence="1">Wonlab-2016</strain>
    </source>
</reference>
<keyword evidence="2" id="KW-1185">Reference proteome</keyword>
<accession>A0ABD0KQ14</accession>
<organism evidence="1 2">
    <name type="scientific">Batillaria attramentaria</name>
    <dbReference type="NCBI Taxonomy" id="370345"/>
    <lineage>
        <taxon>Eukaryota</taxon>
        <taxon>Metazoa</taxon>
        <taxon>Spiralia</taxon>
        <taxon>Lophotrochozoa</taxon>
        <taxon>Mollusca</taxon>
        <taxon>Gastropoda</taxon>
        <taxon>Caenogastropoda</taxon>
        <taxon>Sorbeoconcha</taxon>
        <taxon>Cerithioidea</taxon>
        <taxon>Batillariidae</taxon>
        <taxon>Batillaria</taxon>
    </lineage>
</organism>
<dbReference type="AlphaFoldDB" id="A0ABD0KQ14"/>
<name>A0ABD0KQ14_9CAEN</name>
<protein>
    <submittedName>
        <fullName evidence="1">Uncharacterized protein</fullName>
    </submittedName>
</protein>
<evidence type="ECO:0000313" key="1">
    <source>
        <dbReference type="EMBL" id="KAK7489262.1"/>
    </source>
</evidence>
<evidence type="ECO:0000313" key="2">
    <source>
        <dbReference type="Proteomes" id="UP001519460"/>
    </source>
</evidence>